<accession>A0A0V0YXD2</accession>
<organism evidence="1 2">
    <name type="scientific">Trichinella spiralis</name>
    <name type="common">Trichina worm</name>
    <dbReference type="NCBI Taxonomy" id="6334"/>
    <lineage>
        <taxon>Eukaryota</taxon>
        <taxon>Metazoa</taxon>
        <taxon>Ecdysozoa</taxon>
        <taxon>Nematoda</taxon>
        <taxon>Enoplea</taxon>
        <taxon>Dorylaimia</taxon>
        <taxon>Trichinellida</taxon>
        <taxon>Trichinellidae</taxon>
        <taxon>Trichinella</taxon>
    </lineage>
</organism>
<proteinExistence type="predicted"/>
<sequence>METTALFFSNDVQLIFETITAKPLYNSTNAVEPLPHYLYCPL</sequence>
<dbReference type="AlphaFoldDB" id="A0A0V0YXD2"/>
<comment type="caution">
    <text evidence="1">The sequence shown here is derived from an EMBL/GenBank/DDBJ whole genome shotgun (WGS) entry which is preliminary data.</text>
</comment>
<protein>
    <submittedName>
        <fullName evidence="1">Uncharacterized protein</fullName>
    </submittedName>
</protein>
<name>A0A0V0YXD2_TRISP</name>
<gene>
    <name evidence="1" type="ORF">T01_3849</name>
</gene>
<dbReference type="EMBL" id="JYDH01003932">
    <property type="protein sequence ID" value="KRY04981.1"/>
    <property type="molecule type" value="Genomic_DNA"/>
</dbReference>
<keyword evidence="2" id="KW-1185">Reference proteome</keyword>
<evidence type="ECO:0000313" key="2">
    <source>
        <dbReference type="Proteomes" id="UP000054776"/>
    </source>
</evidence>
<dbReference type="InParanoid" id="A0A0V0YXD2"/>
<reference evidence="1 2" key="1">
    <citation type="submission" date="2015-01" db="EMBL/GenBank/DDBJ databases">
        <title>Evolution of Trichinella species and genotypes.</title>
        <authorList>
            <person name="Korhonen P.K."/>
            <person name="Edoardo P."/>
            <person name="Giuseppe L.R."/>
            <person name="Gasser R.B."/>
        </authorList>
    </citation>
    <scope>NUCLEOTIDE SEQUENCE [LARGE SCALE GENOMIC DNA]</scope>
    <source>
        <strain evidence="1">ISS3</strain>
    </source>
</reference>
<evidence type="ECO:0000313" key="1">
    <source>
        <dbReference type="EMBL" id="KRY04981.1"/>
    </source>
</evidence>
<dbReference type="Proteomes" id="UP000054776">
    <property type="component" value="Unassembled WGS sequence"/>
</dbReference>